<evidence type="ECO:0000313" key="2">
    <source>
        <dbReference type="Proteomes" id="UP000238479"/>
    </source>
</evidence>
<evidence type="ECO:0000313" key="1">
    <source>
        <dbReference type="EMBL" id="PRQ48327.1"/>
    </source>
</evidence>
<reference evidence="1 2" key="1">
    <citation type="journal article" date="2018" name="Nat. Genet.">
        <title>The Rosa genome provides new insights in the design of modern roses.</title>
        <authorList>
            <person name="Bendahmane M."/>
        </authorList>
    </citation>
    <scope>NUCLEOTIDE SEQUENCE [LARGE SCALE GENOMIC DNA]</scope>
    <source>
        <strain evidence="2">cv. Old Blush</strain>
    </source>
</reference>
<dbReference type="AlphaFoldDB" id="A0A2P6RPI5"/>
<sequence length="132" mass="14691">MLEARLMQVGMVAVLGKETLIFSAGNHKFKLWLTGLRGSEPVEAAEPIYVIEKTAGPIYAIGLYYEGWNQANALGVRKICEDDQVEHGKHFFLAPVPLQETFEVGLVRFPVNTVGKVPQKTCRPCGHRNKPK</sequence>
<dbReference type="Gramene" id="PRQ48327">
    <property type="protein sequence ID" value="PRQ48327"/>
    <property type="gene ID" value="RchiOBHm_Chr2g0109451"/>
</dbReference>
<comment type="caution">
    <text evidence="1">The sequence shown here is derived from an EMBL/GenBank/DDBJ whole genome shotgun (WGS) entry which is preliminary data.</text>
</comment>
<dbReference type="Proteomes" id="UP000238479">
    <property type="component" value="Chromosome 2"/>
</dbReference>
<name>A0A2P6RPI5_ROSCH</name>
<protein>
    <submittedName>
        <fullName evidence="1">Uncharacterized protein</fullName>
    </submittedName>
</protein>
<dbReference type="EMBL" id="PDCK01000040">
    <property type="protein sequence ID" value="PRQ48327.1"/>
    <property type="molecule type" value="Genomic_DNA"/>
</dbReference>
<organism evidence="1 2">
    <name type="scientific">Rosa chinensis</name>
    <name type="common">China rose</name>
    <dbReference type="NCBI Taxonomy" id="74649"/>
    <lineage>
        <taxon>Eukaryota</taxon>
        <taxon>Viridiplantae</taxon>
        <taxon>Streptophyta</taxon>
        <taxon>Embryophyta</taxon>
        <taxon>Tracheophyta</taxon>
        <taxon>Spermatophyta</taxon>
        <taxon>Magnoliopsida</taxon>
        <taxon>eudicotyledons</taxon>
        <taxon>Gunneridae</taxon>
        <taxon>Pentapetalae</taxon>
        <taxon>rosids</taxon>
        <taxon>fabids</taxon>
        <taxon>Rosales</taxon>
        <taxon>Rosaceae</taxon>
        <taxon>Rosoideae</taxon>
        <taxon>Rosoideae incertae sedis</taxon>
        <taxon>Rosa</taxon>
    </lineage>
</organism>
<gene>
    <name evidence="1" type="ORF">RchiOBHm_Chr2g0109451</name>
</gene>
<keyword evidence="2" id="KW-1185">Reference proteome</keyword>
<proteinExistence type="predicted"/>
<accession>A0A2P6RPI5</accession>